<dbReference type="InterPro" id="IPR041657">
    <property type="entry name" value="HTH_17"/>
</dbReference>
<organism evidence="3 4">
    <name type="scientific">Rarobacter faecitabidus</name>
    <dbReference type="NCBI Taxonomy" id="13243"/>
    <lineage>
        <taxon>Bacteria</taxon>
        <taxon>Bacillati</taxon>
        <taxon>Actinomycetota</taxon>
        <taxon>Actinomycetes</taxon>
        <taxon>Micrococcales</taxon>
        <taxon>Rarobacteraceae</taxon>
        <taxon>Rarobacter</taxon>
    </lineage>
</organism>
<proteinExistence type="predicted"/>
<dbReference type="AlphaFoldDB" id="A0A542ZT99"/>
<feature type="region of interest" description="Disordered" evidence="1">
    <location>
        <begin position="1"/>
        <end position="29"/>
    </location>
</feature>
<evidence type="ECO:0000313" key="4">
    <source>
        <dbReference type="Proteomes" id="UP000315389"/>
    </source>
</evidence>
<accession>A0A542ZT99</accession>
<evidence type="ECO:0000313" key="3">
    <source>
        <dbReference type="EMBL" id="TQL63561.1"/>
    </source>
</evidence>
<dbReference type="RefSeq" id="WP_170222509.1">
    <property type="nucleotide sequence ID" value="NZ_BAAASV010000002.1"/>
</dbReference>
<dbReference type="EMBL" id="VFOS01000001">
    <property type="protein sequence ID" value="TQL63561.1"/>
    <property type="molecule type" value="Genomic_DNA"/>
</dbReference>
<dbReference type="Pfam" id="PF12728">
    <property type="entry name" value="HTH_17"/>
    <property type="match status" value="1"/>
</dbReference>
<keyword evidence="4" id="KW-1185">Reference proteome</keyword>
<comment type="caution">
    <text evidence="3">The sequence shown here is derived from an EMBL/GenBank/DDBJ whole genome shotgun (WGS) entry which is preliminary data.</text>
</comment>
<evidence type="ECO:0000259" key="2">
    <source>
        <dbReference type="Pfam" id="PF12728"/>
    </source>
</evidence>
<protein>
    <submittedName>
        <fullName evidence="3">Excisionase family DNA binding protein</fullName>
    </submittedName>
</protein>
<feature type="domain" description="Helix-turn-helix" evidence="2">
    <location>
        <begin position="9"/>
        <end position="56"/>
    </location>
</feature>
<reference evidence="3 4" key="1">
    <citation type="submission" date="2019-06" db="EMBL/GenBank/DDBJ databases">
        <title>Sequencing the genomes of 1000 actinobacteria strains.</title>
        <authorList>
            <person name="Klenk H.-P."/>
        </authorList>
    </citation>
    <scope>NUCLEOTIDE SEQUENCE [LARGE SCALE GENOMIC DNA]</scope>
    <source>
        <strain evidence="3 4">DSM 4813</strain>
    </source>
</reference>
<dbReference type="Proteomes" id="UP000315389">
    <property type="component" value="Unassembled WGS sequence"/>
</dbReference>
<sequence length="76" mass="8418">MLASSETISPADAGRRLGRTARTMTDMARSGEIPHVRIGRSIRFTEQIIADYIAAHTVGSRMVRTPLSRKAHRRNG</sequence>
<evidence type="ECO:0000256" key="1">
    <source>
        <dbReference type="SAM" id="MobiDB-lite"/>
    </source>
</evidence>
<name>A0A542ZT99_RARFA</name>
<gene>
    <name evidence="3" type="ORF">FB461_0021</name>
</gene>